<accession>A0A1H4QKJ9</accession>
<keyword evidence="2" id="KW-1185">Reference proteome</keyword>
<evidence type="ECO:0000313" key="2">
    <source>
        <dbReference type="Proteomes" id="UP000183561"/>
    </source>
</evidence>
<reference evidence="2" key="1">
    <citation type="submission" date="2016-10" db="EMBL/GenBank/DDBJ databases">
        <authorList>
            <person name="Varghese N."/>
            <person name="Submissions S."/>
        </authorList>
    </citation>
    <scope>NUCLEOTIDE SEQUENCE [LARGE SCALE GENOMIC DNA]</scope>
    <source>
        <strain evidence="2">DSM 44498</strain>
    </source>
</reference>
<dbReference type="RefSeq" id="WP_072941153.1">
    <property type="nucleotide sequence ID" value="NZ_CP070609.1"/>
</dbReference>
<dbReference type="EMBL" id="FNSV01000005">
    <property type="protein sequence ID" value="SEC20173.1"/>
    <property type="molecule type" value="Genomic_DNA"/>
</dbReference>
<organism evidence="1 2">
    <name type="scientific">Rhodococcus koreensis</name>
    <dbReference type="NCBI Taxonomy" id="99653"/>
    <lineage>
        <taxon>Bacteria</taxon>
        <taxon>Bacillati</taxon>
        <taxon>Actinomycetota</taxon>
        <taxon>Actinomycetes</taxon>
        <taxon>Mycobacteriales</taxon>
        <taxon>Nocardiaceae</taxon>
        <taxon>Rhodococcus</taxon>
    </lineage>
</organism>
<gene>
    <name evidence="1" type="ORF">SAMN04490239_3245</name>
</gene>
<dbReference type="AlphaFoldDB" id="A0A1H4QKJ9"/>
<proteinExistence type="predicted"/>
<protein>
    <submittedName>
        <fullName evidence="1">Uncharacterized protein</fullName>
    </submittedName>
</protein>
<sequence>MSETKSAEPLDRMAVRRHQFRLSMLVAAMAVAGTLIGSVSGGAFTLLNTSNQVEATVNQSSNEFLRTQRQQIYTEFLTAANEVCTTAGSVSVAFDHFEGPDLSGVMLEILGPLPRQNIVLGSKFAAVELIGSGAVVESARRMVVEYLAGAETIGWLSNDFAADDVVSADALSTRQQQFADHFQSGKSAQEDFLTAVRGELGIPERGDRP</sequence>
<evidence type="ECO:0000313" key="1">
    <source>
        <dbReference type="EMBL" id="SEC20173.1"/>
    </source>
</evidence>
<dbReference type="OrthoDB" id="4475715at2"/>
<dbReference type="Proteomes" id="UP000183561">
    <property type="component" value="Unassembled WGS sequence"/>
</dbReference>
<name>A0A1H4QKJ9_9NOCA</name>